<accession>A0A1G2F2J8</accession>
<dbReference type="InterPro" id="IPR027434">
    <property type="entry name" value="Homing_endonucl"/>
</dbReference>
<proteinExistence type="predicted"/>
<gene>
    <name evidence="2" type="ORF">A2V69_00310</name>
</gene>
<evidence type="ECO:0000259" key="1">
    <source>
        <dbReference type="PROSITE" id="PS50819"/>
    </source>
</evidence>
<dbReference type="SUPFAM" id="SSF55608">
    <property type="entry name" value="Homing endonucleases"/>
    <property type="match status" value="1"/>
</dbReference>
<sequence length="229" mass="26336">MISGNLARCLAKICGDGNMNSKYLRYNNTSKVLLNEFKEDIKKEFGEVHFTEGKVNSGTSFVQLHNKKILSVFSSHLYSFKSSDIFIPQSIKNSPLNIKIAFIRAFYDDEGCAALRFNKSTKEWKRNINLSSNSFQILVEIKEILHSLGITSNRICKNNVNRPYDESWILSITGKKNFLSFRDKIGFKHPRKALILDLIIESYIATPKRKPNLCEELKKKKLNLNVPIR</sequence>
<dbReference type="Pfam" id="PF14528">
    <property type="entry name" value="LAGLIDADG_3"/>
    <property type="match status" value="1"/>
</dbReference>
<evidence type="ECO:0000313" key="3">
    <source>
        <dbReference type="Proteomes" id="UP000177810"/>
    </source>
</evidence>
<dbReference type="InterPro" id="IPR004860">
    <property type="entry name" value="LAGLIDADG_dom"/>
</dbReference>
<protein>
    <recommendedName>
        <fullName evidence="1">DOD-type homing endonuclease domain-containing protein</fullName>
    </recommendedName>
</protein>
<reference evidence="2 3" key="1">
    <citation type="journal article" date="2016" name="Nat. Commun.">
        <title>Thousands of microbial genomes shed light on interconnected biogeochemical processes in an aquifer system.</title>
        <authorList>
            <person name="Anantharaman K."/>
            <person name="Brown C.T."/>
            <person name="Hug L.A."/>
            <person name="Sharon I."/>
            <person name="Castelle C.J."/>
            <person name="Probst A.J."/>
            <person name="Thomas B.C."/>
            <person name="Singh A."/>
            <person name="Wilkins M.J."/>
            <person name="Karaoz U."/>
            <person name="Brodie E.L."/>
            <person name="Williams K.H."/>
            <person name="Hubbard S.S."/>
            <person name="Banfield J.F."/>
        </authorList>
    </citation>
    <scope>NUCLEOTIDE SEQUENCE [LARGE SCALE GENOMIC DNA]</scope>
</reference>
<feature type="domain" description="DOD-type homing endonuclease" evidence="1">
    <location>
        <begin position="9"/>
        <end position="150"/>
    </location>
</feature>
<dbReference type="Proteomes" id="UP000177810">
    <property type="component" value="Unassembled WGS sequence"/>
</dbReference>
<dbReference type="EMBL" id="MHMT01000023">
    <property type="protein sequence ID" value="OGZ32213.1"/>
    <property type="molecule type" value="Genomic_DNA"/>
</dbReference>
<dbReference type="Gene3D" id="3.10.28.10">
    <property type="entry name" value="Homing endonucleases"/>
    <property type="match status" value="1"/>
</dbReference>
<organism evidence="2 3">
    <name type="scientific">Candidatus Portnoybacteria bacterium RBG_13_40_8</name>
    <dbReference type="NCBI Taxonomy" id="1801990"/>
    <lineage>
        <taxon>Bacteria</taxon>
        <taxon>Candidatus Portnoyibacteriota</taxon>
    </lineage>
</organism>
<dbReference type="AlphaFoldDB" id="A0A1G2F2J8"/>
<dbReference type="GO" id="GO:0004519">
    <property type="term" value="F:endonuclease activity"/>
    <property type="evidence" value="ECO:0007669"/>
    <property type="project" value="InterPro"/>
</dbReference>
<evidence type="ECO:0000313" key="2">
    <source>
        <dbReference type="EMBL" id="OGZ32213.1"/>
    </source>
</evidence>
<dbReference type="PROSITE" id="PS50819">
    <property type="entry name" value="INTEIN_ENDONUCLEASE"/>
    <property type="match status" value="1"/>
</dbReference>
<dbReference type="STRING" id="1801990.A2V69_00310"/>
<comment type="caution">
    <text evidence="2">The sequence shown here is derived from an EMBL/GenBank/DDBJ whole genome shotgun (WGS) entry which is preliminary data.</text>
</comment>
<dbReference type="InterPro" id="IPR004042">
    <property type="entry name" value="Intein_endonuc_central"/>
</dbReference>
<name>A0A1G2F2J8_9BACT</name>